<keyword evidence="4" id="KW-1185">Reference proteome</keyword>
<reference evidence="3 4" key="1">
    <citation type="submission" date="2020-03" db="EMBL/GenBank/DDBJ databases">
        <title>Whole genome shotgun sequence of Phytohabitans houttuyneae NBRC 108639.</title>
        <authorList>
            <person name="Komaki H."/>
            <person name="Tamura T."/>
        </authorList>
    </citation>
    <scope>NUCLEOTIDE SEQUENCE [LARGE SCALE GENOMIC DNA]</scope>
    <source>
        <strain evidence="3 4">NBRC 108639</strain>
    </source>
</reference>
<dbReference type="PANTHER" id="PTHR43318">
    <property type="entry name" value="UDP-N-ACETYLGLUCOSAMINE 4,6-DEHYDRATASE"/>
    <property type="match status" value="1"/>
</dbReference>
<evidence type="ECO:0000256" key="1">
    <source>
        <dbReference type="ARBA" id="ARBA00007430"/>
    </source>
</evidence>
<reference evidence="3 4" key="2">
    <citation type="submission" date="2020-03" db="EMBL/GenBank/DDBJ databases">
        <authorList>
            <person name="Ichikawa N."/>
            <person name="Kimura A."/>
            <person name="Kitahashi Y."/>
            <person name="Uohara A."/>
        </authorList>
    </citation>
    <scope>NUCLEOTIDE SEQUENCE [LARGE SCALE GENOMIC DNA]</scope>
    <source>
        <strain evidence="3 4">NBRC 108639</strain>
    </source>
</reference>
<dbReference type="Pfam" id="PF02719">
    <property type="entry name" value="Polysacc_synt_2"/>
    <property type="match status" value="1"/>
</dbReference>
<accession>A0A6V8KHQ0</accession>
<feature type="domain" description="Polysaccharide biosynthesis protein CapD-like" evidence="2">
    <location>
        <begin position="4"/>
        <end position="259"/>
    </location>
</feature>
<dbReference type="InterPro" id="IPR036291">
    <property type="entry name" value="NAD(P)-bd_dom_sf"/>
</dbReference>
<sequence>MRDLDPAELVLVDRDESALHAVQLSLYGRALLSTPDTVLADLRDADAIQAIFATRQPQVVFHAAALKHLPLLQLFPGEAVKTNVWGTQVLLEAARDVESFVNISTDKAANPTSVLGYSKRITERLTAHAATRHPGRFLSVRFGNVLGSRGSVLTAFEAQAAAGGPITVTHPEVTRYLMTVQEAVHLVIQATAIGRCGEVLVANMGAPVAIESVARRILAARGDMSVDIVYTGLRPGEKLHEDLFSCDETARATAHPLISCVDVPPLDPEELRFLDAYASPETVTAHLALACQLGIDGWRPDEPELLGVLSKVDA</sequence>
<dbReference type="Proteomes" id="UP000482800">
    <property type="component" value="Unassembled WGS sequence"/>
</dbReference>
<dbReference type="AlphaFoldDB" id="A0A6V8KHQ0"/>
<dbReference type="InterPro" id="IPR051203">
    <property type="entry name" value="Polysaccharide_Synthase-Rel"/>
</dbReference>
<organism evidence="3 4">
    <name type="scientific">Phytohabitans houttuyneae</name>
    <dbReference type="NCBI Taxonomy" id="1076126"/>
    <lineage>
        <taxon>Bacteria</taxon>
        <taxon>Bacillati</taxon>
        <taxon>Actinomycetota</taxon>
        <taxon>Actinomycetes</taxon>
        <taxon>Micromonosporales</taxon>
        <taxon>Micromonosporaceae</taxon>
    </lineage>
</organism>
<dbReference type="Gene3D" id="3.40.50.720">
    <property type="entry name" value="NAD(P)-binding Rossmann-like Domain"/>
    <property type="match status" value="1"/>
</dbReference>
<gene>
    <name evidence="3" type="ORF">Phou_058090</name>
</gene>
<dbReference type="EMBL" id="BLPF01000002">
    <property type="protein sequence ID" value="GFJ81629.1"/>
    <property type="molecule type" value="Genomic_DNA"/>
</dbReference>
<protein>
    <recommendedName>
        <fullName evidence="2">Polysaccharide biosynthesis protein CapD-like domain-containing protein</fullName>
    </recommendedName>
</protein>
<proteinExistence type="inferred from homology"/>
<dbReference type="SUPFAM" id="SSF51735">
    <property type="entry name" value="NAD(P)-binding Rossmann-fold domains"/>
    <property type="match status" value="1"/>
</dbReference>
<evidence type="ECO:0000259" key="2">
    <source>
        <dbReference type="Pfam" id="PF02719"/>
    </source>
</evidence>
<comment type="caution">
    <text evidence="3">The sequence shown here is derived from an EMBL/GenBank/DDBJ whole genome shotgun (WGS) entry which is preliminary data.</text>
</comment>
<evidence type="ECO:0000313" key="3">
    <source>
        <dbReference type="EMBL" id="GFJ81629.1"/>
    </source>
</evidence>
<dbReference type="InterPro" id="IPR003869">
    <property type="entry name" value="Polysac_CapD-like"/>
</dbReference>
<name>A0A6V8KHQ0_9ACTN</name>
<comment type="similarity">
    <text evidence="1">Belongs to the polysaccharide synthase family.</text>
</comment>
<evidence type="ECO:0000313" key="4">
    <source>
        <dbReference type="Proteomes" id="UP000482800"/>
    </source>
</evidence>
<dbReference type="PANTHER" id="PTHR43318:SF1">
    <property type="entry name" value="POLYSACCHARIDE BIOSYNTHESIS PROTEIN EPSC-RELATED"/>
    <property type="match status" value="1"/>
</dbReference>